<comment type="caution">
    <text evidence="8">The sequence shown here is derived from an EMBL/GenBank/DDBJ whole genome shotgun (WGS) entry which is preliminary data.</text>
</comment>
<dbReference type="InterPro" id="IPR008983">
    <property type="entry name" value="Tumour_necrosis_fac-like_dom"/>
</dbReference>
<keyword evidence="4" id="KW-0964">Secreted</keyword>
<dbReference type="PROSITE" id="PS50049">
    <property type="entry name" value="THD_2"/>
    <property type="match status" value="1"/>
</dbReference>
<gene>
    <name evidence="8" type="ORF">XENOCAPTIV_028245</name>
</gene>
<feature type="non-terminal residue" evidence="8">
    <location>
        <position position="1"/>
    </location>
</feature>
<organism evidence="8 9">
    <name type="scientific">Xenoophorus captivus</name>
    <dbReference type="NCBI Taxonomy" id="1517983"/>
    <lineage>
        <taxon>Eukaryota</taxon>
        <taxon>Metazoa</taxon>
        <taxon>Chordata</taxon>
        <taxon>Craniata</taxon>
        <taxon>Vertebrata</taxon>
        <taxon>Euteleostomi</taxon>
        <taxon>Actinopterygii</taxon>
        <taxon>Neopterygii</taxon>
        <taxon>Teleostei</taxon>
        <taxon>Neoteleostei</taxon>
        <taxon>Acanthomorphata</taxon>
        <taxon>Ovalentaria</taxon>
        <taxon>Atherinomorphae</taxon>
        <taxon>Cyprinodontiformes</taxon>
        <taxon>Goodeidae</taxon>
        <taxon>Xenoophorus</taxon>
    </lineage>
</organism>
<keyword evidence="6" id="KW-0325">Glycoprotein</keyword>
<proteinExistence type="inferred from homology"/>
<reference evidence="8 9" key="1">
    <citation type="submission" date="2021-06" db="EMBL/GenBank/DDBJ databases">
        <authorList>
            <person name="Palmer J.M."/>
        </authorList>
    </citation>
    <scope>NUCLEOTIDE SEQUENCE [LARGE SCALE GENOMIC DNA]</scope>
    <source>
        <strain evidence="8 9">XC_2019</strain>
        <tissue evidence="8">Muscle</tissue>
    </source>
</reference>
<evidence type="ECO:0000313" key="8">
    <source>
        <dbReference type="EMBL" id="MEQ2206352.1"/>
    </source>
</evidence>
<comment type="subcellular location">
    <subcellularLocation>
        <location evidence="1">Secreted</location>
    </subcellularLocation>
</comment>
<comment type="similarity">
    <text evidence="2">Belongs to the tumor necrosis factor family.</text>
</comment>
<evidence type="ECO:0000256" key="2">
    <source>
        <dbReference type="ARBA" id="ARBA00008670"/>
    </source>
</evidence>
<keyword evidence="3" id="KW-0202">Cytokine</keyword>
<evidence type="ECO:0000256" key="4">
    <source>
        <dbReference type="ARBA" id="ARBA00022525"/>
    </source>
</evidence>
<keyword evidence="5" id="KW-1015">Disulfide bond</keyword>
<evidence type="ECO:0000256" key="3">
    <source>
        <dbReference type="ARBA" id="ARBA00022514"/>
    </source>
</evidence>
<dbReference type="InterPro" id="IPR006052">
    <property type="entry name" value="TNF_dom"/>
</dbReference>
<evidence type="ECO:0000256" key="1">
    <source>
        <dbReference type="ARBA" id="ARBA00004613"/>
    </source>
</evidence>
<dbReference type="InterPro" id="IPR051748">
    <property type="entry name" value="TNF_Ligand_Superfamily"/>
</dbReference>
<dbReference type="Proteomes" id="UP001434883">
    <property type="component" value="Unassembled WGS sequence"/>
</dbReference>
<protein>
    <recommendedName>
        <fullName evidence="7">THD domain-containing protein</fullName>
    </recommendedName>
</protein>
<dbReference type="PANTHER" id="PTHR15151">
    <property type="entry name" value="PROTEIN EIGER"/>
    <property type="match status" value="1"/>
</dbReference>
<name>A0ABV0RF78_9TELE</name>
<keyword evidence="9" id="KW-1185">Reference proteome</keyword>
<evidence type="ECO:0000256" key="6">
    <source>
        <dbReference type="ARBA" id="ARBA00023180"/>
    </source>
</evidence>
<evidence type="ECO:0000256" key="5">
    <source>
        <dbReference type="ARBA" id="ARBA00023157"/>
    </source>
</evidence>
<evidence type="ECO:0000259" key="7">
    <source>
        <dbReference type="PROSITE" id="PS50049"/>
    </source>
</evidence>
<evidence type="ECO:0000313" key="9">
    <source>
        <dbReference type="Proteomes" id="UP001434883"/>
    </source>
</evidence>
<dbReference type="Gene3D" id="2.60.120.40">
    <property type="match status" value="1"/>
</dbReference>
<dbReference type="EMBL" id="JAHRIN010042774">
    <property type="protein sequence ID" value="MEQ2206352.1"/>
    <property type="molecule type" value="Genomic_DNA"/>
</dbReference>
<sequence length="117" mass="13116">LFRLSENPQIFMLHLFRLPLSVSCGFVSHQVYYLNFTDIASYDLMVDSSPFLRCTCSIETGQRKFNTCYTAGVSLLRSGQKISIRIAHEYTLINMTNHTTFLGSVRLGEAPSAGQNG</sequence>
<accession>A0ABV0RF78</accession>
<feature type="domain" description="THD" evidence="7">
    <location>
        <begin position="1"/>
        <end position="107"/>
    </location>
</feature>
<dbReference type="SUPFAM" id="SSF49842">
    <property type="entry name" value="TNF-like"/>
    <property type="match status" value="1"/>
</dbReference>
<dbReference type="PANTHER" id="PTHR15151:SF13">
    <property type="entry name" value="ECTODYSPLASIN-A"/>
    <property type="match status" value="1"/>
</dbReference>